<feature type="transmembrane region" description="Helical" evidence="8">
    <location>
        <begin position="352"/>
        <end position="372"/>
    </location>
</feature>
<reference evidence="10 11" key="1">
    <citation type="submission" date="2016-02" db="EMBL/GenBank/DDBJ databases">
        <authorList>
            <person name="Wen L."/>
            <person name="He K."/>
            <person name="Yang H."/>
        </authorList>
    </citation>
    <scope>NUCLEOTIDE SEQUENCE [LARGE SCALE GENOMIC DNA]</scope>
    <source>
        <strain evidence="10">ShG14-8</strain>
    </source>
</reference>
<dbReference type="GO" id="GO:0005886">
    <property type="term" value="C:plasma membrane"/>
    <property type="evidence" value="ECO:0007669"/>
    <property type="project" value="UniProtKB-SubCell"/>
</dbReference>
<dbReference type="AlphaFoldDB" id="A0A139BX72"/>
<evidence type="ECO:0000256" key="3">
    <source>
        <dbReference type="ARBA" id="ARBA00022676"/>
    </source>
</evidence>
<feature type="transmembrane region" description="Helical" evidence="8">
    <location>
        <begin position="326"/>
        <end position="345"/>
    </location>
</feature>
<dbReference type="InterPro" id="IPR050297">
    <property type="entry name" value="LipidA_mod_glycosyltrf_83"/>
</dbReference>
<dbReference type="Pfam" id="PF13231">
    <property type="entry name" value="PMT_2"/>
    <property type="match status" value="1"/>
</dbReference>
<feature type="transmembrane region" description="Helical" evidence="8">
    <location>
        <begin position="213"/>
        <end position="234"/>
    </location>
</feature>
<dbReference type="PANTHER" id="PTHR33908:SF11">
    <property type="entry name" value="MEMBRANE PROTEIN"/>
    <property type="match status" value="1"/>
</dbReference>
<feature type="transmembrane region" description="Helical" evidence="8">
    <location>
        <begin position="170"/>
        <end position="201"/>
    </location>
</feature>
<proteinExistence type="predicted"/>
<evidence type="ECO:0000259" key="9">
    <source>
        <dbReference type="Pfam" id="PF13231"/>
    </source>
</evidence>
<evidence type="ECO:0000256" key="6">
    <source>
        <dbReference type="ARBA" id="ARBA00022989"/>
    </source>
</evidence>
<sequence length="548" mass="61718">MYFIKPTDPNPITPAKAFLLGLLCLIWLGTGLVGHDPWKPDEVSGFGLIYSMLQNGDWLAPTIAGEPFMDKPPLFYWTAALFAKIFSPLLPLHDGARLASGFYTALTLLFVGLAGRKLYGENRGWAAVIILIGCLGMLVSAHQMTTDLALLAGCAMMLHGFSLSKERVLLAGALIGTGMGIGFMSKGFISPILLVLIAASLPLAFRGWRKRQYYLSLAAAFLFALPWLTIWPLLLYQYSPQLFSEWAWAHNIGKWISYAKTGPGRDSLYYLENLPWLAWPAMPLAVWVVWKSRKRLSQREDLQLPLVSFAVMLVTLSLAADIEEVFALPMLLPITLLATASLSMLKRGAANALDWFGIMTFALIAILMWWGWAGLLLDNQAKITHWLKDYQPGFEPELHTAPFVIAIIATVTWVVMVWRVGRSMRRATLNWASGVTLIWILAMTLWLPWLDSGKSYRGMVTAMTQALPAHYQCIAAEHLGDGHRAMLYYFGNIITLRDPKHLCDLRLIRGDRLSKPLRDENHWEKIWEGSRKGDKNEHFRLYRRVESP</sequence>
<keyword evidence="7 8" id="KW-0472">Membrane</keyword>
<feature type="transmembrane region" description="Helical" evidence="8">
    <location>
        <begin position="99"/>
        <end position="119"/>
    </location>
</feature>
<keyword evidence="2" id="KW-1003">Cell membrane</keyword>
<evidence type="ECO:0000256" key="4">
    <source>
        <dbReference type="ARBA" id="ARBA00022679"/>
    </source>
</evidence>
<keyword evidence="3" id="KW-0328">Glycosyltransferase</keyword>
<feature type="domain" description="Glycosyltransferase RgtA/B/C/D-like" evidence="9">
    <location>
        <begin position="70"/>
        <end position="228"/>
    </location>
</feature>
<evidence type="ECO:0000313" key="10">
    <source>
        <dbReference type="EMBL" id="KXS33468.1"/>
    </source>
</evidence>
<gene>
    <name evidence="10" type="ORF">AWT59_0349</name>
</gene>
<dbReference type="PANTHER" id="PTHR33908">
    <property type="entry name" value="MANNOSYLTRANSFERASE YKCB-RELATED"/>
    <property type="match status" value="1"/>
</dbReference>
<comment type="subcellular location">
    <subcellularLocation>
        <location evidence="1">Cell membrane</location>
        <topology evidence="1">Multi-pass membrane protein</topology>
    </subcellularLocation>
</comment>
<organism evidence="10 11">
    <name type="scientific">Candidatus Gallionella acididurans</name>
    <dbReference type="NCBI Taxonomy" id="1796491"/>
    <lineage>
        <taxon>Bacteria</taxon>
        <taxon>Pseudomonadati</taxon>
        <taxon>Pseudomonadota</taxon>
        <taxon>Betaproteobacteria</taxon>
        <taxon>Nitrosomonadales</taxon>
        <taxon>Gallionellaceae</taxon>
        <taxon>Gallionella</taxon>
    </lineage>
</organism>
<evidence type="ECO:0000256" key="5">
    <source>
        <dbReference type="ARBA" id="ARBA00022692"/>
    </source>
</evidence>
<comment type="caution">
    <text evidence="10">The sequence shown here is derived from an EMBL/GenBank/DDBJ whole genome shotgun (WGS) entry which is preliminary data.</text>
</comment>
<feature type="transmembrane region" description="Helical" evidence="8">
    <location>
        <begin position="398"/>
        <end position="417"/>
    </location>
</feature>
<dbReference type="EMBL" id="LSLI01000005">
    <property type="protein sequence ID" value="KXS33468.1"/>
    <property type="molecule type" value="Genomic_DNA"/>
</dbReference>
<evidence type="ECO:0000256" key="8">
    <source>
        <dbReference type="SAM" id="Phobius"/>
    </source>
</evidence>
<feature type="transmembrane region" description="Helical" evidence="8">
    <location>
        <begin position="125"/>
        <end position="141"/>
    </location>
</feature>
<dbReference type="Proteomes" id="UP000070578">
    <property type="component" value="Unassembled WGS sequence"/>
</dbReference>
<feature type="transmembrane region" description="Helical" evidence="8">
    <location>
        <begin position="429"/>
        <end position="449"/>
    </location>
</feature>
<keyword evidence="6 8" id="KW-1133">Transmembrane helix</keyword>
<evidence type="ECO:0000256" key="1">
    <source>
        <dbReference type="ARBA" id="ARBA00004651"/>
    </source>
</evidence>
<dbReference type="GO" id="GO:0016763">
    <property type="term" value="F:pentosyltransferase activity"/>
    <property type="evidence" value="ECO:0007669"/>
    <property type="project" value="TreeGrafter"/>
</dbReference>
<evidence type="ECO:0000256" key="2">
    <source>
        <dbReference type="ARBA" id="ARBA00022475"/>
    </source>
</evidence>
<name>A0A139BX72_9PROT</name>
<feature type="transmembrane region" description="Helical" evidence="8">
    <location>
        <begin position="273"/>
        <end position="290"/>
    </location>
</feature>
<keyword evidence="4" id="KW-0808">Transferase</keyword>
<keyword evidence="5 8" id="KW-0812">Transmembrane</keyword>
<evidence type="ECO:0000313" key="11">
    <source>
        <dbReference type="Proteomes" id="UP000070578"/>
    </source>
</evidence>
<dbReference type="InterPro" id="IPR038731">
    <property type="entry name" value="RgtA/B/C-like"/>
</dbReference>
<reference evidence="10 11" key="2">
    <citation type="submission" date="2016-03" db="EMBL/GenBank/DDBJ databases">
        <title>New uncultured bacterium of the family Gallionellaceae from acid mine drainage: description and reconstruction of genome based on metagenomic analysis of microbial community.</title>
        <authorList>
            <person name="Kadnikov V."/>
            <person name="Ivasenko D."/>
            <person name="Beletsky A."/>
            <person name="Mardanov A."/>
            <person name="Danilova E."/>
            <person name="Pimenov N."/>
            <person name="Karnachuk O."/>
            <person name="Ravin N."/>
        </authorList>
    </citation>
    <scope>NUCLEOTIDE SEQUENCE [LARGE SCALE GENOMIC DNA]</scope>
    <source>
        <strain evidence="10">ShG14-8</strain>
    </source>
</reference>
<feature type="transmembrane region" description="Helical" evidence="8">
    <location>
        <begin position="302"/>
        <end position="320"/>
    </location>
</feature>
<evidence type="ECO:0000256" key="7">
    <source>
        <dbReference type="ARBA" id="ARBA00023136"/>
    </source>
</evidence>
<accession>A0A139BX72</accession>
<dbReference type="GO" id="GO:0009103">
    <property type="term" value="P:lipopolysaccharide biosynthetic process"/>
    <property type="evidence" value="ECO:0007669"/>
    <property type="project" value="UniProtKB-ARBA"/>
</dbReference>
<protein>
    <submittedName>
        <fullName evidence="10">Transmembrane protein</fullName>
    </submittedName>
</protein>